<accession>A0ABC8T2B0</accession>
<evidence type="ECO:0000313" key="2">
    <source>
        <dbReference type="EMBL" id="CAK9161589.1"/>
    </source>
</evidence>
<organism evidence="2 3">
    <name type="scientific">Ilex paraguariensis</name>
    <name type="common">yerba mate</name>
    <dbReference type="NCBI Taxonomy" id="185542"/>
    <lineage>
        <taxon>Eukaryota</taxon>
        <taxon>Viridiplantae</taxon>
        <taxon>Streptophyta</taxon>
        <taxon>Embryophyta</taxon>
        <taxon>Tracheophyta</taxon>
        <taxon>Spermatophyta</taxon>
        <taxon>Magnoliopsida</taxon>
        <taxon>eudicotyledons</taxon>
        <taxon>Gunneridae</taxon>
        <taxon>Pentapetalae</taxon>
        <taxon>asterids</taxon>
        <taxon>campanulids</taxon>
        <taxon>Aquifoliales</taxon>
        <taxon>Aquifoliaceae</taxon>
        <taxon>Ilex</taxon>
    </lineage>
</organism>
<name>A0ABC8T2B0_9AQUA</name>
<evidence type="ECO:0000256" key="1">
    <source>
        <dbReference type="SAM" id="MobiDB-lite"/>
    </source>
</evidence>
<sequence length="73" mass="7884">MSAIVCGKRSSFFEDDPVSKRIRCSSSSPVRFSPPRQSIGSPSSNYSVSFPSASLNSSALDHLGVLFPDMDKQ</sequence>
<reference evidence="2 3" key="1">
    <citation type="submission" date="2024-02" db="EMBL/GenBank/DDBJ databases">
        <authorList>
            <person name="Vignale AGUSTIN F."/>
            <person name="Sosa J E."/>
            <person name="Modenutti C."/>
        </authorList>
    </citation>
    <scope>NUCLEOTIDE SEQUENCE [LARGE SCALE GENOMIC DNA]</scope>
</reference>
<protein>
    <submittedName>
        <fullName evidence="2">Uncharacterized protein</fullName>
    </submittedName>
</protein>
<proteinExistence type="predicted"/>
<gene>
    <name evidence="2" type="ORF">ILEXP_LOCUS30400</name>
</gene>
<dbReference type="AlphaFoldDB" id="A0ABC8T2B0"/>
<comment type="caution">
    <text evidence="2">The sequence shown here is derived from an EMBL/GenBank/DDBJ whole genome shotgun (WGS) entry which is preliminary data.</text>
</comment>
<dbReference type="PANTHER" id="PTHR31245:SF1">
    <property type="entry name" value="UBIQUITIN SYSTEM COMPONENT CUE PROTEIN"/>
    <property type="match status" value="1"/>
</dbReference>
<dbReference type="EMBL" id="CAUOFW020003710">
    <property type="protein sequence ID" value="CAK9161589.1"/>
    <property type="molecule type" value="Genomic_DNA"/>
</dbReference>
<dbReference type="Proteomes" id="UP001642360">
    <property type="component" value="Unassembled WGS sequence"/>
</dbReference>
<dbReference type="PANTHER" id="PTHR31245">
    <property type="entry name" value="UBIQUITIN SYSTEM COMPONENT CUE PROTEIN"/>
    <property type="match status" value="1"/>
</dbReference>
<evidence type="ECO:0000313" key="3">
    <source>
        <dbReference type="Proteomes" id="UP001642360"/>
    </source>
</evidence>
<feature type="region of interest" description="Disordered" evidence="1">
    <location>
        <begin position="22"/>
        <end position="47"/>
    </location>
</feature>
<keyword evidence="3" id="KW-1185">Reference proteome</keyword>
<feature type="compositionally biased region" description="Low complexity" evidence="1">
    <location>
        <begin position="24"/>
        <end position="47"/>
    </location>
</feature>
<feature type="non-terminal residue" evidence="2">
    <location>
        <position position="73"/>
    </location>
</feature>